<organism evidence="1 2">
    <name type="scientific">Nocardioides dubius</name>
    <dbReference type="NCBI Taxonomy" id="317019"/>
    <lineage>
        <taxon>Bacteria</taxon>
        <taxon>Bacillati</taxon>
        <taxon>Actinomycetota</taxon>
        <taxon>Actinomycetes</taxon>
        <taxon>Propionibacteriales</taxon>
        <taxon>Nocardioidaceae</taxon>
        <taxon>Nocardioides</taxon>
    </lineage>
</organism>
<sequence length="102" mass="11036">MDAFYLEIAMRVSGGAEGLEQYLDHVLEQLLVDDRATDPDYVASLADGRVEFALTVTAPDQGEALAEAIEIVHTALRAAEAEGPGWESRFQETQSLVRSAVA</sequence>
<comment type="caution">
    <text evidence="1">The sequence shown here is derived from an EMBL/GenBank/DDBJ whole genome shotgun (WGS) entry which is preliminary data.</text>
</comment>
<evidence type="ECO:0000313" key="2">
    <source>
        <dbReference type="Proteomes" id="UP001501581"/>
    </source>
</evidence>
<name>A0ABP4E964_9ACTN</name>
<evidence type="ECO:0000313" key="1">
    <source>
        <dbReference type="EMBL" id="GAA1094971.1"/>
    </source>
</evidence>
<accession>A0ABP4E964</accession>
<reference evidence="2" key="1">
    <citation type="journal article" date="2019" name="Int. J. Syst. Evol. Microbiol.">
        <title>The Global Catalogue of Microorganisms (GCM) 10K type strain sequencing project: providing services to taxonomists for standard genome sequencing and annotation.</title>
        <authorList>
            <consortium name="The Broad Institute Genomics Platform"/>
            <consortium name="The Broad Institute Genome Sequencing Center for Infectious Disease"/>
            <person name="Wu L."/>
            <person name="Ma J."/>
        </authorList>
    </citation>
    <scope>NUCLEOTIDE SEQUENCE [LARGE SCALE GENOMIC DNA]</scope>
    <source>
        <strain evidence="2">JCM 13008</strain>
    </source>
</reference>
<dbReference type="RefSeq" id="WP_343991721.1">
    <property type="nucleotide sequence ID" value="NZ_BAAALG010000003.1"/>
</dbReference>
<dbReference type="EMBL" id="BAAALG010000003">
    <property type="protein sequence ID" value="GAA1094971.1"/>
    <property type="molecule type" value="Genomic_DNA"/>
</dbReference>
<keyword evidence="2" id="KW-1185">Reference proteome</keyword>
<dbReference type="Proteomes" id="UP001501581">
    <property type="component" value="Unassembled WGS sequence"/>
</dbReference>
<proteinExistence type="predicted"/>
<gene>
    <name evidence="1" type="ORF">GCM10009668_08590</name>
</gene>
<protein>
    <submittedName>
        <fullName evidence="1">Uncharacterized protein</fullName>
    </submittedName>
</protein>